<dbReference type="EMBL" id="CAFBRD010000097">
    <property type="protein sequence ID" value="CAB5078298.1"/>
    <property type="molecule type" value="Genomic_DNA"/>
</dbReference>
<dbReference type="SUPFAM" id="SSF51338">
    <property type="entry name" value="Composite domain of metallo-dependent hydrolases"/>
    <property type="match status" value="1"/>
</dbReference>
<dbReference type="Gene3D" id="2.30.40.10">
    <property type="entry name" value="Urease, subunit C, domain 1"/>
    <property type="match status" value="1"/>
</dbReference>
<accession>A0A6J7VN61</accession>
<feature type="region of interest" description="Disordered" evidence="1">
    <location>
        <begin position="71"/>
        <end position="96"/>
    </location>
</feature>
<protein>
    <submittedName>
        <fullName evidence="4">Unannotated protein</fullName>
    </submittedName>
</protein>
<dbReference type="InterPro" id="IPR013108">
    <property type="entry name" value="Amidohydro_3"/>
</dbReference>
<dbReference type="GO" id="GO:0016810">
    <property type="term" value="F:hydrolase activity, acting on carbon-nitrogen (but not peptide) bonds"/>
    <property type="evidence" value="ECO:0007669"/>
    <property type="project" value="InterPro"/>
</dbReference>
<evidence type="ECO:0000259" key="2">
    <source>
        <dbReference type="Pfam" id="PF07969"/>
    </source>
</evidence>
<proteinExistence type="predicted"/>
<organism evidence="4">
    <name type="scientific">freshwater metagenome</name>
    <dbReference type="NCBI Taxonomy" id="449393"/>
    <lineage>
        <taxon>unclassified sequences</taxon>
        <taxon>metagenomes</taxon>
        <taxon>ecological metagenomes</taxon>
    </lineage>
</organism>
<dbReference type="Pfam" id="PF07969">
    <property type="entry name" value="Amidohydro_3"/>
    <property type="match status" value="1"/>
</dbReference>
<evidence type="ECO:0000256" key="1">
    <source>
        <dbReference type="SAM" id="MobiDB-lite"/>
    </source>
</evidence>
<dbReference type="InterPro" id="IPR011059">
    <property type="entry name" value="Metal-dep_hydrolase_composite"/>
</dbReference>
<gene>
    <name evidence="3" type="ORF">UFOPK3927_01707</name>
    <name evidence="4" type="ORF">UFOPK4371_01464</name>
</gene>
<feature type="domain" description="Amidohydrolase 3" evidence="2">
    <location>
        <begin position="1"/>
        <end position="69"/>
    </location>
</feature>
<sequence length="96" mass="10141">MTSAPAQAWGFTDRGVLREGMVADINIFDPDTVAPELPTLAHDLPAGARRIVQKSTGFLATVVAGEITVRDGRSTGATPGRLLRGKPRSKTGKVNK</sequence>
<evidence type="ECO:0000313" key="3">
    <source>
        <dbReference type="EMBL" id="CAB4997997.1"/>
    </source>
</evidence>
<dbReference type="AlphaFoldDB" id="A0A6J7VN61"/>
<evidence type="ECO:0000313" key="4">
    <source>
        <dbReference type="EMBL" id="CAB5078298.1"/>
    </source>
</evidence>
<name>A0A6J7VN61_9ZZZZ</name>
<feature type="compositionally biased region" description="Basic residues" evidence="1">
    <location>
        <begin position="83"/>
        <end position="96"/>
    </location>
</feature>
<reference evidence="4" key="1">
    <citation type="submission" date="2020-05" db="EMBL/GenBank/DDBJ databases">
        <authorList>
            <person name="Chiriac C."/>
            <person name="Salcher M."/>
            <person name="Ghai R."/>
            <person name="Kavagutti S V."/>
        </authorList>
    </citation>
    <scope>NUCLEOTIDE SEQUENCE</scope>
</reference>
<dbReference type="EMBL" id="CAFBOK010000258">
    <property type="protein sequence ID" value="CAB4997997.1"/>
    <property type="molecule type" value="Genomic_DNA"/>
</dbReference>